<reference evidence="1 2" key="1">
    <citation type="journal article" date="2011" name="J. Bacteriol.">
        <title>Genome sequence of the verrucomicrobium Opitutus terrae PB90-1, an abundant inhabitant of rice paddy soil ecosystems.</title>
        <authorList>
            <person name="van Passel M.W."/>
            <person name="Kant R."/>
            <person name="Palva A."/>
            <person name="Copeland A."/>
            <person name="Lucas S."/>
            <person name="Lapidus A."/>
            <person name="Glavina del Rio T."/>
            <person name="Pitluck S."/>
            <person name="Goltsman E."/>
            <person name="Clum A."/>
            <person name="Sun H."/>
            <person name="Schmutz J."/>
            <person name="Larimer F.W."/>
            <person name="Land M.L."/>
            <person name="Hauser L."/>
            <person name="Kyrpides N."/>
            <person name="Mikhailova N."/>
            <person name="Richardson P.P."/>
            <person name="Janssen P.H."/>
            <person name="de Vos W.M."/>
            <person name="Smidt H."/>
        </authorList>
    </citation>
    <scope>NUCLEOTIDE SEQUENCE [LARGE SCALE GENOMIC DNA]</scope>
    <source>
        <strain evidence="2">DSM 11246 / JCM 15787 / PB90-1</strain>
    </source>
</reference>
<dbReference type="AlphaFoldDB" id="B1ZQU2"/>
<protein>
    <submittedName>
        <fullName evidence="1">Mn2+-dependent serine/threonine protein kinase</fullName>
    </submittedName>
</protein>
<dbReference type="SUPFAM" id="SSF56112">
    <property type="entry name" value="Protein kinase-like (PK-like)"/>
    <property type="match status" value="1"/>
</dbReference>
<proteinExistence type="predicted"/>
<keyword evidence="2" id="KW-1185">Reference proteome</keyword>
<dbReference type="eggNOG" id="COG3642">
    <property type="taxonomic scope" value="Bacteria"/>
</dbReference>
<keyword evidence="1" id="KW-0418">Kinase</keyword>
<evidence type="ECO:0000313" key="1">
    <source>
        <dbReference type="EMBL" id="ACB77840.1"/>
    </source>
</evidence>
<evidence type="ECO:0000313" key="2">
    <source>
        <dbReference type="Proteomes" id="UP000007013"/>
    </source>
</evidence>
<dbReference type="InterPro" id="IPR011009">
    <property type="entry name" value="Kinase-like_dom_sf"/>
</dbReference>
<dbReference type="Gene3D" id="1.10.510.10">
    <property type="entry name" value="Transferase(Phosphotransferase) domain 1"/>
    <property type="match status" value="1"/>
</dbReference>
<dbReference type="GO" id="GO:0004674">
    <property type="term" value="F:protein serine/threonine kinase activity"/>
    <property type="evidence" value="ECO:0007669"/>
    <property type="project" value="UniProtKB-KW"/>
</dbReference>
<dbReference type="OrthoDB" id="193799at2"/>
<accession>B1ZQU2</accession>
<keyword evidence="1" id="KW-0723">Serine/threonine-protein kinase</keyword>
<name>B1ZQU2_OPITP</name>
<dbReference type="Proteomes" id="UP000007013">
    <property type="component" value="Chromosome"/>
</dbReference>
<dbReference type="HOGENOM" id="CLU_1758057_0_0_0"/>
<dbReference type="EMBL" id="CP001032">
    <property type="protein sequence ID" value="ACB77840.1"/>
    <property type="molecule type" value="Genomic_DNA"/>
</dbReference>
<dbReference type="KEGG" id="ote:Oter_4569"/>
<sequence length="137" mass="15805">MEQVKDTGRALVRIGYDGRVHKTFRGHLAQERFEHEVRVLRHLEAAGCTFVPRLLEVDPTQLKIITTHCGGRVDHMNEQRQQELFAELEKYGVRHEDRDLRNITYRIADGRFCIIDFEFATLLEGGENSSLKPSAAQ</sequence>
<dbReference type="STRING" id="452637.Oter_4569"/>
<organism evidence="1 2">
    <name type="scientific">Opitutus terrae (strain DSM 11246 / JCM 15787 / PB90-1)</name>
    <dbReference type="NCBI Taxonomy" id="452637"/>
    <lineage>
        <taxon>Bacteria</taxon>
        <taxon>Pseudomonadati</taxon>
        <taxon>Verrucomicrobiota</taxon>
        <taxon>Opitutia</taxon>
        <taxon>Opitutales</taxon>
        <taxon>Opitutaceae</taxon>
        <taxon>Opitutus</taxon>
    </lineage>
</organism>
<gene>
    <name evidence="1" type="ordered locus">Oter_4569</name>
</gene>
<keyword evidence="1" id="KW-0808">Transferase</keyword>
<dbReference type="RefSeq" id="WP_012377354.1">
    <property type="nucleotide sequence ID" value="NC_010571.1"/>
</dbReference>